<dbReference type="EMBL" id="KR029585">
    <property type="protein sequence ID" value="AKH46662.1"/>
    <property type="molecule type" value="Genomic_DNA"/>
</dbReference>
<proteinExistence type="predicted"/>
<evidence type="ECO:0000256" key="1">
    <source>
        <dbReference type="SAM" id="MobiDB-lite"/>
    </source>
</evidence>
<name>A0A0F7L556_9VIRU</name>
<reference evidence="2" key="1">
    <citation type="journal article" date="2015" name="Front. Microbiol.">
        <title>Combining genomic sequencing methods to explore viral diversity and reveal potential virus-host interactions.</title>
        <authorList>
            <person name="Chow C.E."/>
            <person name="Winget D.M."/>
            <person name="White R.A.III."/>
            <person name="Hallam S.J."/>
            <person name="Suttle C.A."/>
        </authorList>
    </citation>
    <scope>NUCLEOTIDE SEQUENCE</scope>
    <source>
        <strain evidence="2">Anoxic2_1</strain>
    </source>
</reference>
<evidence type="ECO:0000313" key="2">
    <source>
        <dbReference type="EMBL" id="AKH46662.1"/>
    </source>
</evidence>
<accession>A0A0F7L556</accession>
<protein>
    <submittedName>
        <fullName evidence="2">Uncharacterized protein</fullName>
    </submittedName>
</protein>
<feature type="region of interest" description="Disordered" evidence="1">
    <location>
        <begin position="1"/>
        <end position="42"/>
    </location>
</feature>
<organism evidence="2">
    <name type="scientific">uncultured marine virus</name>
    <dbReference type="NCBI Taxonomy" id="186617"/>
    <lineage>
        <taxon>Viruses</taxon>
        <taxon>environmental samples</taxon>
    </lineage>
</organism>
<sequence>MRARPARSPPIPGWSPACLDRTPGARSDAARAGPGNPPPRRGGCCTCTLCPRGTHQAGSFCRRETASR</sequence>
<reference evidence="2" key="2">
    <citation type="submission" date="2015-03" db="EMBL/GenBank/DDBJ databases">
        <authorList>
            <person name="Chow C.-E.T."/>
            <person name="Winget D.M."/>
            <person name="White R.A.III."/>
            <person name="Hallam S.J."/>
            <person name="Suttle C.A."/>
        </authorList>
    </citation>
    <scope>NUCLEOTIDE SEQUENCE</scope>
    <source>
        <strain evidence="2">Anoxic2_1</strain>
    </source>
</reference>